<dbReference type="Pfam" id="PF04055">
    <property type="entry name" value="Radical_SAM"/>
    <property type="match status" value="1"/>
</dbReference>
<sequence length="300" mass="34296">MGYCLLIDRYGRIVSGFRISITSKCNYNCFFCHREGVDNTEFELKSSDWGFLASVGVELGILEYKLTGGEPLLRNDIVDIAREIWLSGGTVSLTTNGSLLSFYASKLVDYVDHVNVSLHSLDPRTYYDLTRGKLENVLVGLDVAKNVGLKIKINYVVTSINIHEFLNFIGFVEKHGFDLNIIELIPLGLSREDWLSLHADLNNIENFLKNASVEVFNRELHNRVVFKLRSGIVVSLIKGYCNPIHCLHCTRLRVTPDGRFKTCLYLDKYINARKNIIERNRRGLVEDILNAVLIREPYFR</sequence>
<dbReference type="SFLD" id="SFLDG01386">
    <property type="entry name" value="main_SPASM_domain-containing"/>
    <property type="match status" value="1"/>
</dbReference>
<evidence type="ECO:0000256" key="1">
    <source>
        <dbReference type="ARBA" id="ARBA00022485"/>
    </source>
</evidence>
<keyword evidence="2" id="KW-0949">S-adenosyl-L-methionine</keyword>
<dbReference type="GO" id="GO:0061799">
    <property type="term" value="F:cyclic pyranopterin monophosphate synthase activity"/>
    <property type="evidence" value="ECO:0007669"/>
    <property type="project" value="TreeGrafter"/>
</dbReference>
<dbReference type="GO" id="GO:0006777">
    <property type="term" value="P:Mo-molybdopterin cofactor biosynthetic process"/>
    <property type="evidence" value="ECO:0007669"/>
    <property type="project" value="UniProtKB-KW"/>
</dbReference>
<gene>
    <name evidence="11" type="primary">moaA</name>
    <name evidence="11" type="ORF">ENU20_03800</name>
</gene>
<evidence type="ECO:0000256" key="2">
    <source>
        <dbReference type="ARBA" id="ARBA00022691"/>
    </source>
</evidence>
<evidence type="ECO:0000256" key="6">
    <source>
        <dbReference type="ARBA" id="ARBA00023014"/>
    </source>
</evidence>
<keyword evidence="3" id="KW-0479">Metal-binding</keyword>
<dbReference type="InterPro" id="IPR013785">
    <property type="entry name" value="Aldolase_TIM"/>
</dbReference>
<evidence type="ECO:0000256" key="7">
    <source>
        <dbReference type="ARBA" id="ARBA00023134"/>
    </source>
</evidence>
<dbReference type="GO" id="GO:0051539">
    <property type="term" value="F:4 iron, 4 sulfur cluster binding"/>
    <property type="evidence" value="ECO:0007669"/>
    <property type="project" value="UniProtKB-KW"/>
</dbReference>
<comment type="caution">
    <text evidence="11">The sequence shown here is derived from an EMBL/GenBank/DDBJ whole genome shotgun (WGS) entry which is preliminary data.</text>
</comment>
<dbReference type="Pfam" id="PF06463">
    <property type="entry name" value="Mob_synth_C"/>
    <property type="match status" value="1"/>
</dbReference>
<evidence type="ECO:0000313" key="11">
    <source>
        <dbReference type="EMBL" id="HGQ74182.1"/>
    </source>
</evidence>
<dbReference type="GO" id="GO:0061798">
    <property type="term" value="F:GTP 3',8'-cyclase activity"/>
    <property type="evidence" value="ECO:0007669"/>
    <property type="project" value="TreeGrafter"/>
</dbReference>
<dbReference type="CDD" id="cd01335">
    <property type="entry name" value="Radical_SAM"/>
    <property type="match status" value="1"/>
</dbReference>
<evidence type="ECO:0000256" key="9">
    <source>
        <dbReference type="ARBA" id="ARBA00023239"/>
    </source>
</evidence>
<evidence type="ECO:0000259" key="10">
    <source>
        <dbReference type="PROSITE" id="PS51918"/>
    </source>
</evidence>
<accession>A0A7C4JM79</accession>
<protein>
    <submittedName>
        <fullName evidence="11">GTP 3',8-cyclase MoaA</fullName>
    </submittedName>
</protein>
<dbReference type="PANTHER" id="PTHR22960">
    <property type="entry name" value="MOLYBDOPTERIN COFACTOR SYNTHESIS PROTEIN A"/>
    <property type="match status" value="1"/>
</dbReference>
<dbReference type="EMBL" id="DTBP01000025">
    <property type="protein sequence ID" value="HGQ74182.1"/>
    <property type="molecule type" value="Genomic_DNA"/>
</dbReference>
<feature type="domain" description="Radical SAM core" evidence="10">
    <location>
        <begin position="9"/>
        <end position="214"/>
    </location>
</feature>
<dbReference type="AlphaFoldDB" id="A0A7C4JM79"/>
<keyword evidence="1" id="KW-0004">4Fe-4S</keyword>
<dbReference type="PANTHER" id="PTHR22960:SF0">
    <property type="entry name" value="MOLYBDENUM COFACTOR BIOSYNTHESIS PROTEIN 1"/>
    <property type="match status" value="1"/>
</dbReference>
<dbReference type="InterPro" id="IPR007197">
    <property type="entry name" value="rSAM"/>
</dbReference>
<dbReference type="SUPFAM" id="SSF102114">
    <property type="entry name" value="Radical SAM enzymes"/>
    <property type="match status" value="1"/>
</dbReference>
<dbReference type="PROSITE" id="PS51918">
    <property type="entry name" value="RADICAL_SAM"/>
    <property type="match status" value="1"/>
</dbReference>
<keyword evidence="7" id="KW-0342">GTP-binding</keyword>
<dbReference type="InterPro" id="IPR010505">
    <property type="entry name" value="MoaA_twitch"/>
</dbReference>
<proteinExistence type="predicted"/>
<organism evidence="11">
    <name type="scientific">Staphylothermus marinus</name>
    <dbReference type="NCBI Taxonomy" id="2280"/>
    <lineage>
        <taxon>Archaea</taxon>
        <taxon>Thermoproteota</taxon>
        <taxon>Thermoprotei</taxon>
        <taxon>Desulfurococcales</taxon>
        <taxon>Desulfurococcaceae</taxon>
        <taxon>Staphylothermus</taxon>
    </lineage>
</organism>
<evidence type="ECO:0000256" key="5">
    <source>
        <dbReference type="ARBA" id="ARBA00023004"/>
    </source>
</evidence>
<dbReference type="SFLD" id="SFLDG01383">
    <property type="entry name" value="cyclic_pyranopterin_phosphate"/>
    <property type="match status" value="1"/>
</dbReference>
<reference evidence="11" key="1">
    <citation type="journal article" date="2020" name="mSystems">
        <title>Genome- and Community-Level Interaction Insights into Carbon Utilization and Element Cycling Functions of Hydrothermarchaeota in Hydrothermal Sediment.</title>
        <authorList>
            <person name="Zhou Z."/>
            <person name="Liu Y."/>
            <person name="Xu W."/>
            <person name="Pan J."/>
            <person name="Luo Z.H."/>
            <person name="Li M."/>
        </authorList>
    </citation>
    <scope>NUCLEOTIDE SEQUENCE [LARGE SCALE GENOMIC DNA]</scope>
    <source>
        <strain evidence="11">SpSt-648</strain>
    </source>
</reference>
<keyword evidence="9" id="KW-0456">Lyase</keyword>
<evidence type="ECO:0000256" key="8">
    <source>
        <dbReference type="ARBA" id="ARBA00023150"/>
    </source>
</evidence>
<dbReference type="InterPro" id="IPR040064">
    <property type="entry name" value="MoaA-like"/>
</dbReference>
<dbReference type="GO" id="GO:0005525">
    <property type="term" value="F:GTP binding"/>
    <property type="evidence" value="ECO:0007669"/>
    <property type="project" value="UniProtKB-KW"/>
</dbReference>
<dbReference type="SFLD" id="SFLDS00029">
    <property type="entry name" value="Radical_SAM"/>
    <property type="match status" value="1"/>
</dbReference>
<dbReference type="SFLD" id="SFLDG01067">
    <property type="entry name" value="SPASM/twitch_domain_containing"/>
    <property type="match status" value="1"/>
</dbReference>
<dbReference type="GO" id="GO:0046872">
    <property type="term" value="F:metal ion binding"/>
    <property type="evidence" value="ECO:0007669"/>
    <property type="project" value="UniProtKB-KW"/>
</dbReference>
<keyword evidence="6" id="KW-0411">Iron-sulfur</keyword>
<dbReference type="NCBIfam" id="NF001199">
    <property type="entry name" value="PRK00164.2-1"/>
    <property type="match status" value="1"/>
</dbReference>
<dbReference type="InterPro" id="IPR050105">
    <property type="entry name" value="MoCo_biosynth_MoaA/MoaC"/>
</dbReference>
<dbReference type="Gene3D" id="3.20.20.70">
    <property type="entry name" value="Aldolase class I"/>
    <property type="match status" value="1"/>
</dbReference>
<name>A0A7C4JM79_STAMA</name>
<evidence type="ECO:0000256" key="4">
    <source>
        <dbReference type="ARBA" id="ARBA00022741"/>
    </source>
</evidence>
<evidence type="ECO:0000256" key="3">
    <source>
        <dbReference type="ARBA" id="ARBA00022723"/>
    </source>
</evidence>
<keyword evidence="8" id="KW-0501">Molybdenum cofactor biosynthesis</keyword>
<keyword evidence="4" id="KW-0547">Nucleotide-binding</keyword>
<dbReference type="InterPro" id="IPR058240">
    <property type="entry name" value="rSAM_sf"/>
</dbReference>
<keyword evidence="5" id="KW-0408">Iron</keyword>